<dbReference type="AlphaFoldDB" id="G4T9L5"/>
<name>G4T9L5_SERID</name>
<keyword evidence="4" id="KW-1185">Reference proteome</keyword>
<proteinExistence type="predicted"/>
<reference evidence="3 4" key="1">
    <citation type="journal article" date="2011" name="PLoS Pathog.">
        <title>Endophytic Life Strategies Decoded by Genome and Transcriptome Analyses of the Mutualistic Root Symbiont Piriformospora indica.</title>
        <authorList>
            <person name="Zuccaro A."/>
            <person name="Lahrmann U."/>
            <person name="Guldener U."/>
            <person name="Langen G."/>
            <person name="Pfiffi S."/>
            <person name="Biedenkopf D."/>
            <person name="Wong P."/>
            <person name="Samans B."/>
            <person name="Grimm C."/>
            <person name="Basiewicz M."/>
            <person name="Murat C."/>
            <person name="Martin F."/>
            <person name="Kogel K.H."/>
        </authorList>
    </citation>
    <scope>NUCLEOTIDE SEQUENCE [LARGE SCALE GENOMIC DNA]</scope>
    <source>
        <strain evidence="3 4">DSM 11827</strain>
    </source>
</reference>
<feature type="region of interest" description="Disordered" evidence="1">
    <location>
        <begin position="304"/>
        <end position="370"/>
    </location>
</feature>
<evidence type="ECO:0000313" key="3">
    <source>
        <dbReference type="EMBL" id="CCA68008.1"/>
    </source>
</evidence>
<organism evidence="3 4">
    <name type="scientific">Serendipita indica (strain DSM 11827)</name>
    <name type="common">Root endophyte fungus</name>
    <name type="synonym">Piriformospora indica</name>
    <dbReference type="NCBI Taxonomy" id="1109443"/>
    <lineage>
        <taxon>Eukaryota</taxon>
        <taxon>Fungi</taxon>
        <taxon>Dikarya</taxon>
        <taxon>Basidiomycota</taxon>
        <taxon>Agaricomycotina</taxon>
        <taxon>Agaricomycetes</taxon>
        <taxon>Sebacinales</taxon>
        <taxon>Serendipitaceae</taxon>
        <taxon>Serendipita</taxon>
    </lineage>
</organism>
<sequence length="445" mass="47557">MAKEKSVNPAEAHRKNQRKKEIQKNKEARKKAREFQNAKQDTTPLEDEIADLESQAELSKPEKGRLAQLKQDLKRLLKTKEAYLKEHPEHRSLIYASSRKKEQGESSGPVGIAPGDRNVFGKDGLPLRPERSIYYDPVMNPFGVAPPGMPYLERPPTPDPMQGSEEDSDLSDEDDIPMPPGPRPGAMEEDSEAENVVPALPPDFVPPLPPGPIPPTAILAPGFVPAFVPPVPPPPPGLPPPPAGIPAAPLGLPGGFVPPPPPTGFPPLPLNMPAVLNPPNLPQGAIPPPPFGFPNFAPNFPPAPPSGPVWTAPTVHVPPIDPLRAQTQARTTKPPPPPSSLPVHPSLPARPTPAPATKRVLALDDTSSGATISAAPELRDLKKEVTAFVPRGIRQKTEKAKPPAGATATSGPEDTREPEEEKPDLMATLRNAGIAAQKQLQSEDK</sequence>
<feature type="domain" description="Wbp11/ELF5/Saf1 N-terminal" evidence="2">
    <location>
        <begin position="4"/>
        <end position="77"/>
    </location>
</feature>
<evidence type="ECO:0000313" key="4">
    <source>
        <dbReference type="Proteomes" id="UP000007148"/>
    </source>
</evidence>
<evidence type="ECO:0000259" key="2">
    <source>
        <dbReference type="Pfam" id="PF09429"/>
    </source>
</evidence>
<dbReference type="InParanoid" id="G4T9L5"/>
<gene>
    <name evidence="3" type="ORF">PIIN_01875</name>
</gene>
<dbReference type="Pfam" id="PF09429">
    <property type="entry name" value="Wbp11"/>
    <property type="match status" value="1"/>
</dbReference>
<dbReference type="eggNOG" id="KOG4672">
    <property type="taxonomic scope" value="Eukaryota"/>
</dbReference>
<feature type="region of interest" description="Disordered" evidence="1">
    <location>
        <begin position="1"/>
        <end position="65"/>
    </location>
</feature>
<dbReference type="STRING" id="1109443.G4T9L5"/>
<dbReference type="OrthoDB" id="205569at2759"/>
<comment type="caution">
    <text evidence="3">The sequence shown here is derived from an EMBL/GenBank/DDBJ whole genome shotgun (WGS) entry which is preliminary data.</text>
</comment>
<evidence type="ECO:0000256" key="1">
    <source>
        <dbReference type="SAM" id="MobiDB-lite"/>
    </source>
</evidence>
<dbReference type="InterPro" id="IPR019007">
    <property type="entry name" value="Wbp11/ELF5/Saf1_N"/>
</dbReference>
<feature type="region of interest" description="Disordered" evidence="1">
    <location>
        <begin position="389"/>
        <end position="425"/>
    </location>
</feature>
<dbReference type="Proteomes" id="UP000007148">
    <property type="component" value="Unassembled WGS sequence"/>
</dbReference>
<feature type="region of interest" description="Disordered" evidence="1">
    <location>
        <begin position="88"/>
        <end position="124"/>
    </location>
</feature>
<dbReference type="OMA" id="VMNPFGV"/>
<accession>G4T9L5</accession>
<feature type="region of interest" description="Disordered" evidence="1">
    <location>
        <begin position="144"/>
        <end position="203"/>
    </location>
</feature>
<feature type="compositionally biased region" description="Basic and acidic residues" evidence="1">
    <location>
        <begin position="1"/>
        <end position="26"/>
    </location>
</feature>
<feature type="compositionally biased region" description="Acidic residues" evidence="1">
    <location>
        <begin position="164"/>
        <end position="176"/>
    </location>
</feature>
<dbReference type="EMBL" id="CAFZ01000024">
    <property type="protein sequence ID" value="CCA68008.1"/>
    <property type="molecule type" value="Genomic_DNA"/>
</dbReference>
<protein>
    <recommendedName>
        <fullName evidence="2">Wbp11/ELF5/Saf1 N-terminal domain-containing protein</fullName>
    </recommendedName>
</protein>
<feature type="compositionally biased region" description="Pro residues" evidence="1">
    <location>
        <begin position="147"/>
        <end position="159"/>
    </location>
</feature>
<dbReference type="GO" id="GO:0006396">
    <property type="term" value="P:RNA processing"/>
    <property type="evidence" value="ECO:0007669"/>
    <property type="project" value="InterPro"/>
</dbReference>
<dbReference type="Pfam" id="PF12622">
    <property type="entry name" value="NpwBP"/>
    <property type="match status" value="1"/>
</dbReference>
<dbReference type="HOGENOM" id="CLU_040947_0_0_1"/>